<evidence type="ECO:0000256" key="7">
    <source>
        <dbReference type="ARBA" id="ARBA00023180"/>
    </source>
</evidence>
<evidence type="ECO:0000256" key="5">
    <source>
        <dbReference type="ARBA" id="ARBA00023136"/>
    </source>
</evidence>
<evidence type="ECO:0000256" key="2">
    <source>
        <dbReference type="ARBA" id="ARBA00022692"/>
    </source>
</evidence>
<evidence type="ECO:0000256" key="8">
    <source>
        <dbReference type="ARBA" id="ARBA00023224"/>
    </source>
</evidence>
<keyword evidence="3 10" id="KW-1133">Transmembrane helix</keyword>
<comment type="caution">
    <text evidence="13">The sequence shown here is derived from an EMBL/GenBank/DDBJ whole genome shotgun (WGS) entry which is preliminary data.</text>
</comment>
<sequence length="980" mass="108066">MPERQRRGARPAQQPRVSWPQSRILAALLVVAAMASAACAARSTNKTQSRILIPIVGDGYKFVADQSLLGVRMAIQEINNRTDILQDVTLVPMRVDLVTSTLAKLYDSSVSLCDTPGVRAMVGQMPSKSSMALSLVCPNPALIKLASDFSLDFQTLHSSAYASASQLSNKKIYPLYFRYVSSFAQMILGTVAQFKYFGWTNVGLISAQSGIYPTVVPTFLDIFPSHGVSVLATVILPDYDSSVSTMYYPQIRQPFEFLRQTGLRIFFASVPPQQIMDVMMAANKTGLVGRDYYWATIQNGISIDPTTAKRWDTALDPMLLRGVALIQNIQGPFFDDPYYQSWKPRFDTFLAHTLAYETSLYHDINPSQTDPTAQDYPSSFFFDDPGTNQYPAFFLLAGYDGMWTIARTLERAIVRSGLDGMALANGSLAPFVKLSDVIDIAANMNTLVGVKSLTSSGDASPDPLYLSQLTGATFGMNSAVRVAVIEYNSTTAKSTFVPNQAAFIWVGNRTFFDFPIDYPPANNDYVNRRSPSQSFKCLSLASIMCLLCSAFYLTYSQHQNIKPRAPYNLAITGAVASSSRLTIMLACIIVKNAQLYAIFKTTPKSRLSPIRRIGPLQLSRSSQQSLRSSRQSIFSDSDYIDTSSKYLWVCEITTQGSALLGTAIAMISVMACTALFFGYANNELPDMFNNSKAGAGATALSALFSTITLAQGASSTSTKTQFLFEGFASILGVAVISWILLGSHIWQHYSLMAIERKKQMKKKRHHRSSQGSDGRTSAAGSGRSSNKPMLGHKSSTTSGSSSSCIDAKVHIADPEAAEEIKQQRTVVASNACILQDGIFPQWRRIMIVLFPDPVFIIKIVPKHDNETPKYLSLRTLKNMYHNDKISNRGLPICFMEFAEARVTLQFSSTAKVEHVIVLLSSLLASDAHRWQMRAWIDTVGRTTLRQRANLNNQTLSPNSVQIELPPPGQMIQELRSGKRK</sequence>
<feature type="chain" id="PRO_5046656452" description="Receptor ligand binding region domain-containing protein" evidence="11">
    <location>
        <begin position="41"/>
        <end position="980"/>
    </location>
</feature>
<feature type="transmembrane region" description="Helical" evidence="10">
    <location>
        <begin position="538"/>
        <end position="555"/>
    </location>
</feature>
<evidence type="ECO:0000313" key="13">
    <source>
        <dbReference type="EMBL" id="KAL2918186.1"/>
    </source>
</evidence>
<feature type="domain" description="Receptor ligand binding region" evidence="12">
    <location>
        <begin position="69"/>
        <end position="413"/>
    </location>
</feature>
<dbReference type="Pfam" id="PF01094">
    <property type="entry name" value="ANF_receptor"/>
    <property type="match status" value="1"/>
</dbReference>
<evidence type="ECO:0000256" key="9">
    <source>
        <dbReference type="SAM" id="MobiDB-lite"/>
    </source>
</evidence>
<feature type="region of interest" description="Disordered" evidence="9">
    <location>
        <begin position="760"/>
        <end position="803"/>
    </location>
</feature>
<keyword evidence="11" id="KW-0732">Signal</keyword>
<dbReference type="PANTHER" id="PTHR10519:SF20">
    <property type="entry name" value="G-PROTEIN COUPLED RECEPTOR 156-RELATED"/>
    <property type="match status" value="1"/>
</dbReference>
<keyword evidence="6" id="KW-0675">Receptor</keyword>
<dbReference type="InterPro" id="IPR002455">
    <property type="entry name" value="GPCR3_GABA-B"/>
</dbReference>
<comment type="subcellular location">
    <subcellularLocation>
        <location evidence="1">Membrane</location>
    </subcellularLocation>
</comment>
<name>A0ABR4NFA1_9FUNG</name>
<gene>
    <name evidence="13" type="ORF">HK105_202113</name>
</gene>
<dbReference type="Gene3D" id="3.40.50.2300">
    <property type="match status" value="1"/>
</dbReference>
<keyword evidence="8" id="KW-0807">Transducer</keyword>
<evidence type="ECO:0000256" key="3">
    <source>
        <dbReference type="ARBA" id="ARBA00022989"/>
    </source>
</evidence>
<keyword evidence="4" id="KW-0297">G-protein coupled receptor</keyword>
<feature type="transmembrane region" description="Helical" evidence="10">
    <location>
        <begin position="658"/>
        <end position="680"/>
    </location>
</feature>
<keyword evidence="5 10" id="KW-0472">Membrane</keyword>
<feature type="transmembrane region" description="Helical" evidence="10">
    <location>
        <begin position="722"/>
        <end position="746"/>
    </location>
</feature>
<dbReference type="PANTHER" id="PTHR10519">
    <property type="entry name" value="GABA-B RECEPTOR"/>
    <property type="match status" value="1"/>
</dbReference>
<accession>A0ABR4NFA1</accession>
<feature type="compositionally biased region" description="Low complexity" evidence="9">
    <location>
        <begin position="794"/>
        <end position="803"/>
    </location>
</feature>
<evidence type="ECO:0000256" key="1">
    <source>
        <dbReference type="ARBA" id="ARBA00004370"/>
    </source>
</evidence>
<evidence type="ECO:0000313" key="14">
    <source>
        <dbReference type="Proteomes" id="UP001527925"/>
    </source>
</evidence>
<keyword evidence="7" id="KW-0325">Glycoprotein</keyword>
<feature type="compositionally biased region" description="Low complexity" evidence="9">
    <location>
        <begin position="771"/>
        <end position="785"/>
    </location>
</feature>
<organism evidence="13 14">
    <name type="scientific">Polyrhizophydium stewartii</name>
    <dbReference type="NCBI Taxonomy" id="2732419"/>
    <lineage>
        <taxon>Eukaryota</taxon>
        <taxon>Fungi</taxon>
        <taxon>Fungi incertae sedis</taxon>
        <taxon>Chytridiomycota</taxon>
        <taxon>Chytridiomycota incertae sedis</taxon>
        <taxon>Chytridiomycetes</taxon>
        <taxon>Rhizophydiales</taxon>
        <taxon>Rhizophydiales incertae sedis</taxon>
        <taxon>Polyrhizophydium</taxon>
    </lineage>
</organism>
<protein>
    <recommendedName>
        <fullName evidence="12">Receptor ligand binding region domain-containing protein</fullName>
    </recommendedName>
</protein>
<dbReference type="InterPro" id="IPR028082">
    <property type="entry name" value="Peripla_BP_I"/>
</dbReference>
<evidence type="ECO:0000256" key="11">
    <source>
        <dbReference type="SAM" id="SignalP"/>
    </source>
</evidence>
<feature type="transmembrane region" description="Helical" evidence="10">
    <location>
        <begin position="692"/>
        <end position="710"/>
    </location>
</feature>
<feature type="signal peptide" evidence="11">
    <location>
        <begin position="1"/>
        <end position="40"/>
    </location>
</feature>
<evidence type="ECO:0000256" key="4">
    <source>
        <dbReference type="ARBA" id="ARBA00023040"/>
    </source>
</evidence>
<keyword evidence="2 10" id="KW-0812">Transmembrane</keyword>
<dbReference type="InterPro" id="IPR001828">
    <property type="entry name" value="ANF_lig-bd_rcpt"/>
</dbReference>
<evidence type="ECO:0000256" key="10">
    <source>
        <dbReference type="SAM" id="Phobius"/>
    </source>
</evidence>
<keyword evidence="14" id="KW-1185">Reference proteome</keyword>
<dbReference type="SUPFAM" id="SSF53822">
    <property type="entry name" value="Periplasmic binding protein-like I"/>
    <property type="match status" value="1"/>
</dbReference>
<dbReference type="Proteomes" id="UP001527925">
    <property type="component" value="Unassembled WGS sequence"/>
</dbReference>
<evidence type="ECO:0000256" key="6">
    <source>
        <dbReference type="ARBA" id="ARBA00023170"/>
    </source>
</evidence>
<evidence type="ECO:0000259" key="12">
    <source>
        <dbReference type="Pfam" id="PF01094"/>
    </source>
</evidence>
<reference evidence="13 14" key="1">
    <citation type="submission" date="2023-09" db="EMBL/GenBank/DDBJ databases">
        <title>Pangenome analysis of Batrachochytrium dendrobatidis and related Chytrids.</title>
        <authorList>
            <person name="Yacoub M.N."/>
            <person name="Stajich J.E."/>
            <person name="James T.Y."/>
        </authorList>
    </citation>
    <scope>NUCLEOTIDE SEQUENCE [LARGE SCALE GENOMIC DNA]</scope>
    <source>
        <strain evidence="13 14">JEL0888</strain>
    </source>
</reference>
<proteinExistence type="predicted"/>
<dbReference type="EMBL" id="JADGIZ020000007">
    <property type="protein sequence ID" value="KAL2918186.1"/>
    <property type="molecule type" value="Genomic_DNA"/>
</dbReference>